<evidence type="ECO:0000313" key="2">
    <source>
        <dbReference type="EMBL" id="KPI91829.1"/>
    </source>
</evidence>
<feature type="region of interest" description="Disordered" evidence="1">
    <location>
        <begin position="63"/>
        <end position="120"/>
    </location>
</feature>
<organism evidence="2 3">
    <name type="scientific">Papilio xuthus</name>
    <name type="common">Asian swallowtail butterfly</name>
    <dbReference type="NCBI Taxonomy" id="66420"/>
    <lineage>
        <taxon>Eukaryota</taxon>
        <taxon>Metazoa</taxon>
        <taxon>Ecdysozoa</taxon>
        <taxon>Arthropoda</taxon>
        <taxon>Hexapoda</taxon>
        <taxon>Insecta</taxon>
        <taxon>Pterygota</taxon>
        <taxon>Neoptera</taxon>
        <taxon>Endopterygota</taxon>
        <taxon>Lepidoptera</taxon>
        <taxon>Glossata</taxon>
        <taxon>Ditrysia</taxon>
        <taxon>Papilionoidea</taxon>
        <taxon>Papilionidae</taxon>
        <taxon>Papilioninae</taxon>
        <taxon>Papilio</taxon>
    </lineage>
</organism>
<feature type="compositionally biased region" description="Pro residues" evidence="1">
    <location>
        <begin position="93"/>
        <end position="107"/>
    </location>
</feature>
<evidence type="ECO:0000313" key="3">
    <source>
        <dbReference type="Proteomes" id="UP000053268"/>
    </source>
</evidence>
<dbReference type="AlphaFoldDB" id="A0A194PGJ3"/>
<accession>A0A194PGJ3</accession>
<dbReference type="Proteomes" id="UP000053268">
    <property type="component" value="Unassembled WGS sequence"/>
</dbReference>
<sequence length="120" mass="12644">MSGRQGEASEWRRGEARSCRWERGRAIIAGLGTATRAAPMFAGMRGVHQQMLSGGTLTATSISGLGSFGHHLTTSLPTLPPDRKPSTPLSGLGPPPTSLPPPVPPPSTSTTVHSYYDHMI</sequence>
<proteinExistence type="predicted"/>
<keyword evidence="3" id="KW-1185">Reference proteome</keyword>
<reference evidence="2 3" key="1">
    <citation type="journal article" date="2015" name="Nat. Commun.">
        <title>Outbred genome sequencing and CRISPR/Cas9 gene editing in butterflies.</title>
        <authorList>
            <person name="Li X."/>
            <person name="Fan D."/>
            <person name="Zhang W."/>
            <person name="Liu G."/>
            <person name="Zhang L."/>
            <person name="Zhao L."/>
            <person name="Fang X."/>
            <person name="Chen L."/>
            <person name="Dong Y."/>
            <person name="Chen Y."/>
            <person name="Ding Y."/>
            <person name="Zhao R."/>
            <person name="Feng M."/>
            <person name="Zhu Y."/>
            <person name="Feng Y."/>
            <person name="Jiang X."/>
            <person name="Zhu D."/>
            <person name="Xiang H."/>
            <person name="Feng X."/>
            <person name="Li S."/>
            <person name="Wang J."/>
            <person name="Zhang G."/>
            <person name="Kronforst M.R."/>
            <person name="Wang W."/>
        </authorList>
    </citation>
    <scope>NUCLEOTIDE SEQUENCE [LARGE SCALE GENOMIC DNA]</scope>
    <source>
        <strain evidence="2">Ya'a_city_454_Px</strain>
        <tissue evidence="2">Whole body</tissue>
    </source>
</reference>
<gene>
    <name evidence="2" type="ORF">RR46_08255</name>
</gene>
<dbReference type="EMBL" id="KQ459605">
    <property type="protein sequence ID" value="KPI91829.1"/>
    <property type="molecule type" value="Genomic_DNA"/>
</dbReference>
<evidence type="ECO:0000256" key="1">
    <source>
        <dbReference type="SAM" id="MobiDB-lite"/>
    </source>
</evidence>
<protein>
    <submittedName>
        <fullName evidence="2">Uncharacterized protein</fullName>
    </submittedName>
</protein>
<name>A0A194PGJ3_PAPXU</name>